<gene>
    <name evidence="1" type="ORF">C0V70_00215</name>
</gene>
<dbReference type="EMBL" id="CP025704">
    <property type="protein sequence ID" value="AUN96552.1"/>
    <property type="molecule type" value="Genomic_DNA"/>
</dbReference>
<organism evidence="1 2">
    <name type="scientific">Bacteriovorax stolpii</name>
    <name type="common">Bdellovibrio stolpii</name>
    <dbReference type="NCBI Taxonomy" id="960"/>
    <lineage>
        <taxon>Bacteria</taxon>
        <taxon>Pseudomonadati</taxon>
        <taxon>Bdellovibrionota</taxon>
        <taxon>Bacteriovoracia</taxon>
        <taxon>Bacteriovoracales</taxon>
        <taxon>Bacteriovoracaceae</taxon>
        <taxon>Bacteriovorax</taxon>
    </lineage>
</organism>
<accession>A0A2K9NM39</accession>
<name>A0A2K9NM39_BACTC</name>
<dbReference type="Proteomes" id="UP000235584">
    <property type="component" value="Chromosome"/>
</dbReference>
<evidence type="ECO:0000313" key="2">
    <source>
        <dbReference type="Proteomes" id="UP000235584"/>
    </source>
</evidence>
<protein>
    <submittedName>
        <fullName evidence="1">Uncharacterized protein</fullName>
    </submittedName>
</protein>
<dbReference type="RefSeq" id="WP_102241847.1">
    <property type="nucleotide sequence ID" value="NZ_CP025704.1"/>
</dbReference>
<keyword evidence="2" id="KW-1185">Reference proteome</keyword>
<sequence length="442" mass="50741">MIIAWPTHNRSKSVLRSVKSFKNTNLKLNFFVSNTGESELTPLFNSEHIEAELWEGEARYKWINLLKENCRRAHINPSLIDFALNPSAPKGVITTGANRNFLLLKLVGKKFVSVDDDVVFEPRRLAPVEIGNALGPSPGNPLSTLYFKDQQSLNLLKEKSERLKDEEFLSTQIQMLSFVQNSQFCALSLCGYYGDSGFQSPRGIFSLNEQSIHELIKKDQFHAALKSRLVWRVSDKVQAFKYSPAMLMCAGFSNDYELPPFFPMGRNQDSAYAYALSACLSNALIGHLSFAIMHAPVEIRNYTEDLPDLEMRMNDIMVLLWIEFLKKNIEKNYKNAGEFFLEFAQEKNFTERLNFLISQHFSERALRLEEKIKNLQSKDNDFFQDWIKLAVQEKALIDKALQKSPNLLPMETNNSLLAADWIGQYAELLLSWKEIRNIAQDI</sequence>
<dbReference type="KEGG" id="bsto:C0V70_00215"/>
<reference evidence="1 2" key="1">
    <citation type="submission" date="2018-01" db="EMBL/GenBank/DDBJ databases">
        <title>Complete genome sequence of Bacteriovorax stolpii DSM12778.</title>
        <authorList>
            <person name="Tang B."/>
            <person name="Chang J."/>
        </authorList>
    </citation>
    <scope>NUCLEOTIDE SEQUENCE [LARGE SCALE GENOMIC DNA]</scope>
    <source>
        <strain evidence="1 2">DSM 12778</strain>
    </source>
</reference>
<dbReference type="AlphaFoldDB" id="A0A2K9NM39"/>
<proteinExistence type="predicted"/>
<evidence type="ECO:0000313" key="1">
    <source>
        <dbReference type="EMBL" id="AUN96552.1"/>
    </source>
</evidence>